<dbReference type="SMART" id="SM00360">
    <property type="entry name" value="RRM"/>
    <property type="match status" value="2"/>
</dbReference>
<dbReference type="Gene3D" id="3.30.70.330">
    <property type="match status" value="2"/>
</dbReference>
<protein>
    <recommendedName>
        <fullName evidence="3">RRM domain-containing protein</fullName>
    </recommendedName>
</protein>
<dbReference type="PANTHER" id="PTHR32343:SF22">
    <property type="entry name" value="LD29830P"/>
    <property type="match status" value="1"/>
</dbReference>
<dbReference type="InterPro" id="IPR034825">
    <property type="entry name" value="CID8-like_RRM2"/>
</dbReference>
<dbReference type="GO" id="GO:0003723">
    <property type="term" value="F:RNA binding"/>
    <property type="evidence" value="ECO:0007669"/>
    <property type="project" value="UniProtKB-UniRule"/>
</dbReference>
<feature type="region of interest" description="Disordered" evidence="2">
    <location>
        <begin position="112"/>
        <end position="154"/>
    </location>
</feature>
<reference evidence="4" key="1">
    <citation type="submission" date="2021-01" db="EMBL/GenBank/DDBJ databases">
        <authorList>
            <person name="Corre E."/>
            <person name="Pelletier E."/>
            <person name="Niang G."/>
            <person name="Scheremetjew M."/>
            <person name="Finn R."/>
            <person name="Kale V."/>
            <person name="Holt S."/>
            <person name="Cochrane G."/>
            <person name="Meng A."/>
            <person name="Brown T."/>
            <person name="Cohen L."/>
        </authorList>
    </citation>
    <scope>NUCLEOTIDE SEQUENCE</scope>
    <source>
        <strain evidence="4">SAG 11-49</strain>
    </source>
</reference>
<dbReference type="SUPFAM" id="SSF54928">
    <property type="entry name" value="RNA-binding domain, RBD"/>
    <property type="match status" value="2"/>
</dbReference>
<feature type="domain" description="RRM" evidence="3">
    <location>
        <begin position="160"/>
        <end position="235"/>
    </location>
</feature>
<proteinExistence type="predicted"/>
<feature type="domain" description="RRM" evidence="3">
    <location>
        <begin position="257"/>
        <end position="333"/>
    </location>
</feature>
<feature type="compositionally biased region" description="Low complexity" evidence="2">
    <location>
        <begin position="375"/>
        <end position="387"/>
    </location>
</feature>
<accession>A0A7S0WYZ7</accession>
<dbReference type="InterPro" id="IPR000504">
    <property type="entry name" value="RRM_dom"/>
</dbReference>
<dbReference type="Pfam" id="PF00076">
    <property type="entry name" value="RRM_1"/>
    <property type="match status" value="2"/>
</dbReference>
<organism evidence="4">
    <name type="scientific">Chlamydomonas leiostraca</name>
    <dbReference type="NCBI Taxonomy" id="1034604"/>
    <lineage>
        <taxon>Eukaryota</taxon>
        <taxon>Viridiplantae</taxon>
        <taxon>Chlorophyta</taxon>
        <taxon>core chlorophytes</taxon>
        <taxon>Chlorophyceae</taxon>
        <taxon>CS clade</taxon>
        <taxon>Chlamydomonadales</taxon>
        <taxon>Chlamydomonadaceae</taxon>
        <taxon>Chlamydomonas</taxon>
    </lineage>
</organism>
<sequence length="462" mass="48517">MPQAMPQPLQHAGFQMLPMQMQGAIPGFPGAPQGYSGMPGLQGAAAADLADRLGEQLMLGDQLQLHAYRQQAPLSAAATSGGLGPAHDVYYSGQQQRQHMAQPIVLGRGLHGRGMNGPGPGQQMASALGPTSASARVQQQPGQQPAKRRNQKGMEDNIKRTIYVSYIDLQVTEEQLATFFSECGRVVDCRICGDANSAMRFAFLEFNDVDAAQRALGKNGTMLGGSPLRVLPSKTAILPVSKDLMPRSHDEIERCSRTVYVANIDKKVDRSDVRAFFEQLCGPVGKLRLLGDYAHTTRIAFIEFIHAEGAMAALNCSGALLGSLPIRVSPSKTPVRSETGSKSGNRSGPNSSGSGAQVNLQGANLHSASNSAPNSGSVQSPGPSAGASGPGPSPSQQQALTQQQTLTQQQLMAQHMAVHPLSEPSSAAQYPQEEEGYGSGDDGGDAESGQESVPAPEEALAA</sequence>
<dbReference type="CDD" id="cd12460">
    <property type="entry name" value="RRM2_CID8_like"/>
    <property type="match status" value="1"/>
</dbReference>
<dbReference type="PROSITE" id="PS50102">
    <property type="entry name" value="RRM"/>
    <property type="match status" value="2"/>
</dbReference>
<name>A0A7S0WYZ7_9CHLO</name>
<dbReference type="EMBL" id="HBFB01030490">
    <property type="protein sequence ID" value="CAD8692861.1"/>
    <property type="molecule type" value="Transcribed_RNA"/>
</dbReference>
<dbReference type="PANTHER" id="PTHR32343">
    <property type="entry name" value="SERINE/ARGININE-RICH SPLICING FACTOR"/>
    <property type="match status" value="1"/>
</dbReference>
<evidence type="ECO:0000256" key="1">
    <source>
        <dbReference type="PROSITE-ProRule" id="PRU00176"/>
    </source>
</evidence>
<gene>
    <name evidence="4" type="ORF">CLEI1391_LOCUS17044</name>
</gene>
<feature type="compositionally biased region" description="Polar residues" evidence="2">
    <location>
        <begin position="356"/>
        <end position="374"/>
    </location>
</feature>
<keyword evidence="1" id="KW-0694">RNA-binding</keyword>
<feature type="region of interest" description="Disordered" evidence="2">
    <location>
        <begin position="327"/>
        <end position="462"/>
    </location>
</feature>
<dbReference type="AlphaFoldDB" id="A0A7S0WYZ7"/>
<feature type="compositionally biased region" description="Low complexity" evidence="2">
    <location>
        <begin position="394"/>
        <end position="417"/>
    </location>
</feature>
<dbReference type="InterPro" id="IPR012677">
    <property type="entry name" value="Nucleotide-bd_a/b_plait_sf"/>
</dbReference>
<evidence type="ECO:0000313" key="4">
    <source>
        <dbReference type="EMBL" id="CAD8692861.1"/>
    </source>
</evidence>
<evidence type="ECO:0000259" key="3">
    <source>
        <dbReference type="PROSITE" id="PS50102"/>
    </source>
</evidence>
<feature type="compositionally biased region" description="Polar residues" evidence="2">
    <location>
        <begin position="123"/>
        <end position="143"/>
    </location>
</feature>
<feature type="compositionally biased region" description="Low complexity" evidence="2">
    <location>
        <begin position="340"/>
        <end position="355"/>
    </location>
</feature>
<evidence type="ECO:0000256" key="2">
    <source>
        <dbReference type="SAM" id="MobiDB-lite"/>
    </source>
</evidence>
<dbReference type="InterPro" id="IPR035979">
    <property type="entry name" value="RBD_domain_sf"/>
</dbReference>